<name>A0A0F8YBN3_9ZZZZ</name>
<accession>A0A0F8YBN3</accession>
<organism evidence="1">
    <name type="scientific">marine sediment metagenome</name>
    <dbReference type="NCBI Taxonomy" id="412755"/>
    <lineage>
        <taxon>unclassified sequences</taxon>
        <taxon>metagenomes</taxon>
        <taxon>ecological metagenomes</taxon>
    </lineage>
</organism>
<dbReference type="AlphaFoldDB" id="A0A0F8YBN3"/>
<proteinExistence type="predicted"/>
<protein>
    <submittedName>
        <fullName evidence="1">Uncharacterized protein</fullName>
    </submittedName>
</protein>
<sequence>MVQKDAKDVLRDIKAQMEGVDPKHIQFKDLRKMKRKKKNRQQIAKIAKLVSRQKILCAFLVGYHK</sequence>
<dbReference type="EMBL" id="LAZR01067465">
    <property type="protein sequence ID" value="KKK51539.1"/>
    <property type="molecule type" value="Genomic_DNA"/>
</dbReference>
<comment type="caution">
    <text evidence="1">The sequence shown here is derived from an EMBL/GenBank/DDBJ whole genome shotgun (WGS) entry which is preliminary data.</text>
</comment>
<gene>
    <name evidence="1" type="ORF">LCGC14_3113960</name>
</gene>
<evidence type="ECO:0000313" key="1">
    <source>
        <dbReference type="EMBL" id="KKK51539.1"/>
    </source>
</evidence>
<reference evidence="1" key="1">
    <citation type="journal article" date="2015" name="Nature">
        <title>Complex archaea that bridge the gap between prokaryotes and eukaryotes.</title>
        <authorList>
            <person name="Spang A."/>
            <person name="Saw J.H."/>
            <person name="Jorgensen S.L."/>
            <person name="Zaremba-Niedzwiedzka K."/>
            <person name="Martijn J."/>
            <person name="Lind A.E."/>
            <person name="van Eijk R."/>
            <person name="Schleper C."/>
            <person name="Guy L."/>
            <person name="Ettema T.J."/>
        </authorList>
    </citation>
    <scope>NUCLEOTIDE SEQUENCE</scope>
</reference>